<protein>
    <submittedName>
        <fullName evidence="2">Uncharacterized protein</fullName>
    </submittedName>
</protein>
<organism evidence="2 3">
    <name type="scientific">Puccinia graminis f. sp. tritici</name>
    <dbReference type="NCBI Taxonomy" id="56615"/>
    <lineage>
        <taxon>Eukaryota</taxon>
        <taxon>Fungi</taxon>
        <taxon>Dikarya</taxon>
        <taxon>Basidiomycota</taxon>
        <taxon>Pucciniomycotina</taxon>
        <taxon>Pucciniomycetes</taxon>
        <taxon>Pucciniales</taxon>
        <taxon>Pucciniaceae</taxon>
        <taxon>Puccinia</taxon>
    </lineage>
</organism>
<evidence type="ECO:0000256" key="1">
    <source>
        <dbReference type="SAM" id="MobiDB-lite"/>
    </source>
</evidence>
<gene>
    <name evidence="2" type="ORF">PGT21_024156</name>
</gene>
<evidence type="ECO:0000313" key="2">
    <source>
        <dbReference type="EMBL" id="KAA1097933.1"/>
    </source>
</evidence>
<feature type="region of interest" description="Disordered" evidence="1">
    <location>
        <begin position="93"/>
        <end position="183"/>
    </location>
</feature>
<reference evidence="2 3" key="1">
    <citation type="submission" date="2019-05" db="EMBL/GenBank/DDBJ databases">
        <title>Emergence of the Ug99 lineage of the wheat stem rust pathogen through somatic hybridization.</title>
        <authorList>
            <person name="Li F."/>
            <person name="Upadhyaya N.M."/>
            <person name="Sperschneider J."/>
            <person name="Matny O."/>
            <person name="Nguyen-Phuc H."/>
            <person name="Mago R."/>
            <person name="Raley C."/>
            <person name="Miller M.E."/>
            <person name="Silverstein K.A.T."/>
            <person name="Henningsen E."/>
            <person name="Hirsch C.D."/>
            <person name="Visser B."/>
            <person name="Pretorius Z.A."/>
            <person name="Steffenson B.J."/>
            <person name="Schwessinger B."/>
            <person name="Dodds P.N."/>
            <person name="Figueroa M."/>
        </authorList>
    </citation>
    <scope>NUCLEOTIDE SEQUENCE [LARGE SCALE GENOMIC DNA]</scope>
    <source>
        <strain evidence="2">21-0</strain>
    </source>
</reference>
<feature type="compositionally biased region" description="Polar residues" evidence="1">
    <location>
        <begin position="122"/>
        <end position="138"/>
    </location>
</feature>
<accession>A0A5B0PA40</accession>
<dbReference type="AlphaFoldDB" id="A0A5B0PA40"/>
<dbReference type="Proteomes" id="UP000324748">
    <property type="component" value="Unassembled WGS sequence"/>
</dbReference>
<name>A0A5B0PA40_PUCGR</name>
<comment type="caution">
    <text evidence="2">The sequence shown here is derived from an EMBL/GenBank/DDBJ whole genome shotgun (WGS) entry which is preliminary data.</text>
</comment>
<dbReference type="EMBL" id="VSWC01000066">
    <property type="protein sequence ID" value="KAA1097933.1"/>
    <property type="molecule type" value="Genomic_DNA"/>
</dbReference>
<evidence type="ECO:0000313" key="3">
    <source>
        <dbReference type="Proteomes" id="UP000324748"/>
    </source>
</evidence>
<keyword evidence="3" id="KW-1185">Reference proteome</keyword>
<sequence length="242" mass="26809">MWRTKPRPSPPHSAGRYHYYRIDNQTNRRTVTIDYRRQTPHHQSIDLQTPYTASSLVIETRQSEESTSASEARHVEGCPTYFAAVSKRSLSLLARRRGHTIPKKERERARRHQAPSPHLQRRSGSSVRETGGPQQSQTVPKGPPGPGVKTASRDPPASVLKADAPRSHHGSSVMGDGVGTSAPCNAHHRTSLSPVARRNNLATMGTPRIRNLKLHVPSGDQLRAASLNTVLANTPKIYQRVR</sequence>
<proteinExistence type="predicted"/>